<evidence type="ECO:0000313" key="1">
    <source>
        <dbReference type="EMBL" id="KAI5650204.1"/>
    </source>
</evidence>
<comment type="caution">
    <text evidence="1">The sequence shown here is derived from an EMBL/GenBank/DDBJ whole genome shotgun (WGS) entry which is preliminary data.</text>
</comment>
<accession>A0ACB9ZSY9</accession>
<proteinExistence type="predicted"/>
<gene>
    <name evidence="1" type="ORF">M9H77_36209</name>
</gene>
<keyword evidence="2" id="KW-1185">Reference proteome</keyword>
<dbReference type="Proteomes" id="UP001060085">
    <property type="component" value="Linkage Group LG08"/>
</dbReference>
<name>A0ACB9ZSY9_CATRO</name>
<dbReference type="EMBL" id="CM044708">
    <property type="protein sequence ID" value="KAI5650204.1"/>
    <property type="molecule type" value="Genomic_DNA"/>
</dbReference>
<organism evidence="1 2">
    <name type="scientific">Catharanthus roseus</name>
    <name type="common">Madagascar periwinkle</name>
    <name type="synonym">Vinca rosea</name>
    <dbReference type="NCBI Taxonomy" id="4058"/>
    <lineage>
        <taxon>Eukaryota</taxon>
        <taxon>Viridiplantae</taxon>
        <taxon>Streptophyta</taxon>
        <taxon>Embryophyta</taxon>
        <taxon>Tracheophyta</taxon>
        <taxon>Spermatophyta</taxon>
        <taxon>Magnoliopsida</taxon>
        <taxon>eudicotyledons</taxon>
        <taxon>Gunneridae</taxon>
        <taxon>Pentapetalae</taxon>
        <taxon>asterids</taxon>
        <taxon>lamiids</taxon>
        <taxon>Gentianales</taxon>
        <taxon>Apocynaceae</taxon>
        <taxon>Rauvolfioideae</taxon>
        <taxon>Vinceae</taxon>
        <taxon>Catharanthinae</taxon>
        <taxon>Catharanthus</taxon>
    </lineage>
</organism>
<protein>
    <submittedName>
        <fullName evidence="1">Uncharacterized protein</fullName>
    </submittedName>
</protein>
<sequence>MRQALRNRFGVGNHEGQRQGQIKEKFMKSSTSEKSTKVYHPSQAQDAVDKKVIHHEKKNTCTFIKEEKSREEKVKSHKKMSDHKKERAMDEKRRVSFNEEQSVLDPFLLLWKSVCVRRFL</sequence>
<reference evidence="2" key="1">
    <citation type="journal article" date="2023" name="Nat. Plants">
        <title>Single-cell RNA sequencing provides a high-resolution roadmap for understanding the multicellular compartmentation of specialized metabolism.</title>
        <authorList>
            <person name="Sun S."/>
            <person name="Shen X."/>
            <person name="Li Y."/>
            <person name="Li Y."/>
            <person name="Wang S."/>
            <person name="Li R."/>
            <person name="Zhang H."/>
            <person name="Shen G."/>
            <person name="Guo B."/>
            <person name="Wei J."/>
            <person name="Xu J."/>
            <person name="St-Pierre B."/>
            <person name="Chen S."/>
            <person name="Sun C."/>
        </authorList>
    </citation>
    <scope>NUCLEOTIDE SEQUENCE [LARGE SCALE GENOMIC DNA]</scope>
</reference>
<evidence type="ECO:0000313" key="2">
    <source>
        <dbReference type="Proteomes" id="UP001060085"/>
    </source>
</evidence>